<accession>A0A2T7UM22</accession>
<dbReference type="InterPro" id="IPR002938">
    <property type="entry name" value="FAD-bd"/>
</dbReference>
<evidence type="ECO:0000256" key="4">
    <source>
        <dbReference type="ARBA" id="ARBA00023002"/>
    </source>
</evidence>
<dbReference type="InterPro" id="IPR050493">
    <property type="entry name" value="FAD-dep_Monooxygenase_BioMet"/>
</dbReference>
<evidence type="ECO:0000256" key="5">
    <source>
        <dbReference type="ARBA" id="ARBA00023033"/>
    </source>
</evidence>
<reference evidence="7 8" key="1">
    <citation type="journal article" date="2011" name="Syst. Appl. Microbiol.">
        <title>Defluviimonas denitrificans gen. nov., sp. nov., and Pararhodobacter aggregans gen. nov., sp. nov., non-phototrophic Rhodobacteraceae from the biofilter of a marine aquaculture.</title>
        <authorList>
            <person name="Foesel B.U."/>
            <person name="Drake H.L."/>
            <person name="Schramm A."/>
        </authorList>
    </citation>
    <scope>NUCLEOTIDE SEQUENCE [LARGE SCALE GENOMIC DNA]</scope>
    <source>
        <strain evidence="7 8">D1-19</strain>
    </source>
</reference>
<dbReference type="OrthoDB" id="4230779at2"/>
<keyword evidence="4" id="KW-0560">Oxidoreductase</keyword>
<keyword evidence="5 7" id="KW-0503">Monooxygenase</keyword>
<sequence length="393" mass="41270">MTATDPAAPLAGQSALVLGAGVAGLAAATALCRHGAQVALLEQAGQITEVGAGLQISPNGARVLRALGIDPETAGDRSDAVELRDSAGRLVTRLALPQEGPGFYLCHRADLIEVLAAAARAAGTQVQLLQQVQDITLTRQGARITTAVGAVHEAPLVLGADGLRSPLRTRLNGKSEPFFTGQVAWRALIPGDGGPRVAQVFMGPGRHLVSYPLRGGALRNIVAVQERRSWAAEGWNHPDDPAALKAAFAGFGGPVPGWLDAVGEVFLWGLFRHPLAEHWHDGAGRAALLGDAAHPTLPFMAQGANLALEDAWCLARSLARRPQNPAGALDSYARARAPRTAKVVAAANANARNYHLRGPMAQAAHGILRAANRLAPSLALRRYDWIYEHDVTA</sequence>
<dbReference type="RefSeq" id="WP_107751692.1">
    <property type="nucleotide sequence ID" value="NZ_QBKF01000005.1"/>
</dbReference>
<keyword evidence="8" id="KW-1185">Reference proteome</keyword>
<dbReference type="PANTHER" id="PTHR13789:SF318">
    <property type="entry name" value="GERANYLGERANYL DIPHOSPHATE REDUCTASE"/>
    <property type="match status" value="1"/>
</dbReference>
<proteinExistence type="predicted"/>
<feature type="domain" description="FAD-binding" evidence="6">
    <location>
        <begin position="15"/>
        <end position="346"/>
    </location>
</feature>
<keyword evidence="2" id="KW-0285">Flavoprotein</keyword>
<evidence type="ECO:0000313" key="8">
    <source>
        <dbReference type="Proteomes" id="UP000244810"/>
    </source>
</evidence>
<dbReference type="SUPFAM" id="SSF51905">
    <property type="entry name" value="FAD/NAD(P)-binding domain"/>
    <property type="match status" value="1"/>
</dbReference>
<dbReference type="EMBL" id="QDDR01000013">
    <property type="protein sequence ID" value="PVE45688.1"/>
    <property type="molecule type" value="Genomic_DNA"/>
</dbReference>
<protein>
    <submittedName>
        <fullName evidence="7">Monooxygenase</fullName>
    </submittedName>
</protein>
<evidence type="ECO:0000256" key="1">
    <source>
        <dbReference type="ARBA" id="ARBA00001974"/>
    </source>
</evidence>
<evidence type="ECO:0000313" key="7">
    <source>
        <dbReference type="EMBL" id="PVE45688.1"/>
    </source>
</evidence>
<evidence type="ECO:0000259" key="6">
    <source>
        <dbReference type="Pfam" id="PF01494"/>
    </source>
</evidence>
<name>A0A2T7UM22_9RHOB</name>
<dbReference type="PANTHER" id="PTHR13789">
    <property type="entry name" value="MONOOXYGENASE"/>
    <property type="match status" value="1"/>
</dbReference>
<keyword evidence="3" id="KW-0274">FAD</keyword>
<dbReference type="Pfam" id="PF01494">
    <property type="entry name" value="FAD_binding_3"/>
    <property type="match status" value="1"/>
</dbReference>
<organism evidence="7 8">
    <name type="scientific">Pararhodobacter aggregans</name>
    <dbReference type="NCBI Taxonomy" id="404875"/>
    <lineage>
        <taxon>Bacteria</taxon>
        <taxon>Pseudomonadati</taxon>
        <taxon>Pseudomonadota</taxon>
        <taxon>Alphaproteobacteria</taxon>
        <taxon>Rhodobacterales</taxon>
        <taxon>Paracoccaceae</taxon>
        <taxon>Pararhodobacter</taxon>
    </lineage>
</organism>
<dbReference type="SUPFAM" id="SSF54373">
    <property type="entry name" value="FAD-linked reductases, C-terminal domain"/>
    <property type="match status" value="1"/>
</dbReference>
<dbReference type="GO" id="GO:0004497">
    <property type="term" value="F:monooxygenase activity"/>
    <property type="evidence" value="ECO:0007669"/>
    <property type="project" value="UniProtKB-KW"/>
</dbReference>
<dbReference type="Gene3D" id="3.50.50.60">
    <property type="entry name" value="FAD/NAD(P)-binding domain"/>
    <property type="match status" value="1"/>
</dbReference>
<comment type="cofactor">
    <cofactor evidence="1">
        <name>FAD</name>
        <dbReference type="ChEBI" id="CHEBI:57692"/>
    </cofactor>
</comment>
<evidence type="ECO:0000256" key="3">
    <source>
        <dbReference type="ARBA" id="ARBA00022827"/>
    </source>
</evidence>
<dbReference type="PRINTS" id="PR00420">
    <property type="entry name" value="RNGMNOXGNASE"/>
</dbReference>
<comment type="caution">
    <text evidence="7">The sequence shown here is derived from an EMBL/GenBank/DDBJ whole genome shotgun (WGS) entry which is preliminary data.</text>
</comment>
<dbReference type="Proteomes" id="UP000244810">
    <property type="component" value="Unassembled WGS sequence"/>
</dbReference>
<gene>
    <name evidence="7" type="ORF">DDE23_20755</name>
</gene>
<evidence type="ECO:0000256" key="2">
    <source>
        <dbReference type="ARBA" id="ARBA00022630"/>
    </source>
</evidence>
<dbReference type="GO" id="GO:0071949">
    <property type="term" value="F:FAD binding"/>
    <property type="evidence" value="ECO:0007669"/>
    <property type="project" value="InterPro"/>
</dbReference>
<dbReference type="InterPro" id="IPR036188">
    <property type="entry name" value="FAD/NAD-bd_sf"/>
</dbReference>
<dbReference type="AlphaFoldDB" id="A0A2T7UM22"/>